<dbReference type="GO" id="GO:0016757">
    <property type="term" value="F:glycosyltransferase activity"/>
    <property type="evidence" value="ECO:0007669"/>
    <property type="project" value="TreeGrafter"/>
</dbReference>
<evidence type="ECO:0000256" key="1">
    <source>
        <dbReference type="ARBA" id="ARBA00022729"/>
    </source>
</evidence>
<feature type="domain" description="GH16" evidence="5">
    <location>
        <begin position="61"/>
        <end position="289"/>
    </location>
</feature>
<dbReference type="Proteomes" id="UP000016930">
    <property type="component" value="Unassembled WGS sequence"/>
</dbReference>
<feature type="signal peptide" evidence="4">
    <location>
        <begin position="1"/>
        <end position="19"/>
    </location>
</feature>
<dbReference type="Pfam" id="PF00722">
    <property type="entry name" value="Glyco_hydro_16"/>
    <property type="match status" value="1"/>
</dbReference>
<dbReference type="Gene3D" id="2.60.120.200">
    <property type="match status" value="1"/>
</dbReference>
<evidence type="ECO:0000256" key="2">
    <source>
        <dbReference type="ARBA" id="ARBA00022801"/>
    </source>
</evidence>
<name>M2RA59_CERS8</name>
<accession>M2RA59</accession>
<dbReference type="InterPro" id="IPR000757">
    <property type="entry name" value="Beta-glucanase-like"/>
</dbReference>
<sequence>MHQLLRLLPLLASIAAAAAQGGQTCNATKLCPATAPCCSEYGFCGTGDFCLGGCNPLSSFSLDSCMPEPVCQSANHTFADFSRILSNATYFGGNATEYDWVVNQGNIINTNSSGGELEMLLTQANMGTRLSSTRYVHYGQITTRLKTGRWGGVVTAFITMSDIKDEIDWEFPGTQTTQGQTNFFWQGVIPQTTAGTTIDNLTDTFANYHDYTFDWQPDTLTWLIDGSPVRTLTRASVTDNTTGISRYPSTPSRIELSIWPAGINSSALGTIEWAGGLIDWNNTDYIQNGHFSALVKSVSVQCNDPAAPGAGVTSYVYGKNTTAFTPSIAFSNATTINGAPMGLAGAALQAGWAAALAAALALLGSALA</sequence>
<dbReference type="PROSITE" id="PS51762">
    <property type="entry name" value="GH16_2"/>
    <property type="match status" value="1"/>
</dbReference>
<dbReference type="AlphaFoldDB" id="M2RA59"/>
<organism evidence="6 7">
    <name type="scientific">Ceriporiopsis subvermispora (strain B)</name>
    <name type="common">White-rot fungus</name>
    <name type="synonym">Gelatoporia subvermispora</name>
    <dbReference type="NCBI Taxonomy" id="914234"/>
    <lineage>
        <taxon>Eukaryota</taxon>
        <taxon>Fungi</taxon>
        <taxon>Dikarya</taxon>
        <taxon>Basidiomycota</taxon>
        <taxon>Agaricomycotina</taxon>
        <taxon>Agaricomycetes</taxon>
        <taxon>Polyporales</taxon>
        <taxon>Gelatoporiaceae</taxon>
        <taxon>Gelatoporia</taxon>
    </lineage>
</organism>
<dbReference type="InterPro" id="IPR013320">
    <property type="entry name" value="ConA-like_dom_sf"/>
</dbReference>
<dbReference type="PANTHER" id="PTHR10963">
    <property type="entry name" value="GLYCOSYL HYDROLASE-RELATED"/>
    <property type="match status" value="1"/>
</dbReference>
<evidence type="ECO:0000313" key="6">
    <source>
        <dbReference type="EMBL" id="EMD35327.1"/>
    </source>
</evidence>
<dbReference type="GO" id="GO:0009277">
    <property type="term" value="C:fungal-type cell wall"/>
    <property type="evidence" value="ECO:0007669"/>
    <property type="project" value="TreeGrafter"/>
</dbReference>
<keyword evidence="7" id="KW-1185">Reference proteome</keyword>
<reference evidence="6 7" key="1">
    <citation type="journal article" date="2012" name="Proc. Natl. Acad. Sci. U.S.A.">
        <title>Comparative genomics of Ceriporiopsis subvermispora and Phanerochaete chrysosporium provide insight into selective ligninolysis.</title>
        <authorList>
            <person name="Fernandez-Fueyo E."/>
            <person name="Ruiz-Duenas F.J."/>
            <person name="Ferreira P."/>
            <person name="Floudas D."/>
            <person name="Hibbett D.S."/>
            <person name="Canessa P."/>
            <person name="Larrondo L.F."/>
            <person name="James T.Y."/>
            <person name="Seelenfreund D."/>
            <person name="Lobos S."/>
            <person name="Polanco R."/>
            <person name="Tello M."/>
            <person name="Honda Y."/>
            <person name="Watanabe T."/>
            <person name="Watanabe T."/>
            <person name="Ryu J.S."/>
            <person name="Kubicek C.P."/>
            <person name="Schmoll M."/>
            <person name="Gaskell J."/>
            <person name="Hammel K.E."/>
            <person name="St John F.J."/>
            <person name="Vanden Wymelenberg A."/>
            <person name="Sabat G."/>
            <person name="Splinter BonDurant S."/>
            <person name="Syed K."/>
            <person name="Yadav J.S."/>
            <person name="Doddapaneni H."/>
            <person name="Subramanian V."/>
            <person name="Lavin J.L."/>
            <person name="Oguiza J.A."/>
            <person name="Perez G."/>
            <person name="Pisabarro A.G."/>
            <person name="Ramirez L."/>
            <person name="Santoyo F."/>
            <person name="Master E."/>
            <person name="Coutinho P.M."/>
            <person name="Henrissat B."/>
            <person name="Lombard V."/>
            <person name="Magnuson J.K."/>
            <person name="Kuees U."/>
            <person name="Hori C."/>
            <person name="Igarashi K."/>
            <person name="Samejima M."/>
            <person name="Held B.W."/>
            <person name="Barry K.W."/>
            <person name="LaButti K.M."/>
            <person name="Lapidus A."/>
            <person name="Lindquist E.A."/>
            <person name="Lucas S.M."/>
            <person name="Riley R."/>
            <person name="Salamov A.A."/>
            <person name="Hoffmeister D."/>
            <person name="Schwenk D."/>
            <person name="Hadar Y."/>
            <person name="Yarden O."/>
            <person name="de Vries R.P."/>
            <person name="Wiebenga A."/>
            <person name="Stenlid J."/>
            <person name="Eastwood D."/>
            <person name="Grigoriev I.V."/>
            <person name="Berka R.M."/>
            <person name="Blanchette R.A."/>
            <person name="Kersten P."/>
            <person name="Martinez A.T."/>
            <person name="Vicuna R."/>
            <person name="Cullen D."/>
        </authorList>
    </citation>
    <scope>NUCLEOTIDE SEQUENCE [LARGE SCALE GENOMIC DNA]</scope>
    <source>
        <strain evidence="6 7">B</strain>
    </source>
</reference>
<dbReference type="EMBL" id="KB445800">
    <property type="protein sequence ID" value="EMD35327.1"/>
    <property type="molecule type" value="Genomic_DNA"/>
</dbReference>
<dbReference type="GO" id="GO:0031505">
    <property type="term" value="P:fungal-type cell wall organization"/>
    <property type="evidence" value="ECO:0007669"/>
    <property type="project" value="TreeGrafter"/>
</dbReference>
<keyword evidence="3" id="KW-0326">Glycosidase</keyword>
<dbReference type="SUPFAM" id="SSF49899">
    <property type="entry name" value="Concanavalin A-like lectins/glucanases"/>
    <property type="match status" value="1"/>
</dbReference>
<dbReference type="PANTHER" id="PTHR10963:SF22">
    <property type="entry name" value="GLYCOSIDASE CRH2-RELATED"/>
    <property type="match status" value="1"/>
</dbReference>
<evidence type="ECO:0000259" key="5">
    <source>
        <dbReference type="PROSITE" id="PS51762"/>
    </source>
</evidence>
<dbReference type="OrthoDB" id="4781at2759"/>
<keyword evidence="2 6" id="KW-0378">Hydrolase</keyword>
<evidence type="ECO:0000313" key="7">
    <source>
        <dbReference type="Proteomes" id="UP000016930"/>
    </source>
</evidence>
<dbReference type="STRING" id="914234.M2RA59"/>
<evidence type="ECO:0000256" key="3">
    <source>
        <dbReference type="ARBA" id="ARBA00023295"/>
    </source>
</evidence>
<feature type="chain" id="PRO_5004024647" evidence="4">
    <location>
        <begin position="20"/>
        <end position="368"/>
    </location>
</feature>
<protein>
    <submittedName>
        <fullName evidence="6">Glycoside hydrolase family 16 protein</fullName>
    </submittedName>
</protein>
<evidence type="ECO:0000256" key="4">
    <source>
        <dbReference type="SAM" id="SignalP"/>
    </source>
</evidence>
<dbReference type="GO" id="GO:0005975">
    <property type="term" value="P:carbohydrate metabolic process"/>
    <property type="evidence" value="ECO:0007669"/>
    <property type="project" value="InterPro"/>
</dbReference>
<keyword evidence="1 4" id="KW-0732">Signal</keyword>
<dbReference type="InterPro" id="IPR050546">
    <property type="entry name" value="Glycosyl_Hydrlase_16"/>
</dbReference>
<gene>
    <name evidence="6" type="ORF">CERSUDRAFT_85343</name>
</gene>
<proteinExistence type="predicted"/>
<dbReference type="HOGENOM" id="CLU_040459_1_0_1"/>
<dbReference type="GO" id="GO:0004553">
    <property type="term" value="F:hydrolase activity, hydrolyzing O-glycosyl compounds"/>
    <property type="evidence" value="ECO:0007669"/>
    <property type="project" value="InterPro"/>
</dbReference>